<name>A0ABD5CR67_9BURK</name>
<evidence type="ECO:0000313" key="2">
    <source>
        <dbReference type="EMBL" id="MDR6207030.1"/>
    </source>
</evidence>
<dbReference type="EMBL" id="JAVIZN010000002">
    <property type="protein sequence ID" value="MDR6207030.1"/>
    <property type="molecule type" value="Genomic_DNA"/>
</dbReference>
<reference evidence="2 3" key="1">
    <citation type="submission" date="2023-08" db="EMBL/GenBank/DDBJ databases">
        <title>Genome sequencing of plant associated microbes to promote plant fitness in Sorghum bicolor and Oryza sativa.</title>
        <authorList>
            <person name="Coleman-Derr D."/>
        </authorList>
    </citation>
    <scope>NUCLEOTIDE SEQUENCE [LARGE SCALE GENOMIC DNA]</scope>
    <source>
        <strain evidence="2 3">SLBN-33</strain>
    </source>
</reference>
<keyword evidence="1" id="KW-0732">Signal</keyword>
<sequence>MRLVPLSAICVVLLSACAGAPTTNPLPADRGHEVGTVLTAGVSDLQIDAGSFDISAEAKQEVVGAFRAELTKIGVPVAASGAPVVLHVTEFKTRPAAARIMFGALSGSDHIKGTVTVAGATFEVADTGVTMMGGLGVVARNVGKQTADGVGQLAGVATR</sequence>
<proteinExistence type="predicted"/>
<protein>
    <recommendedName>
        <fullName evidence="4">DUF4410 domain-containing protein</fullName>
    </recommendedName>
</protein>
<comment type="caution">
    <text evidence="2">The sequence shown here is derived from an EMBL/GenBank/DDBJ whole genome shotgun (WGS) entry which is preliminary data.</text>
</comment>
<dbReference type="PROSITE" id="PS51257">
    <property type="entry name" value="PROKAR_LIPOPROTEIN"/>
    <property type="match status" value="1"/>
</dbReference>
<organism evidence="2 3">
    <name type="scientific">Paraburkholderia graminis</name>
    <dbReference type="NCBI Taxonomy" id="60548"/>
    <lineage>
        <taxon>Bacteria</taxon>
        <taxon>Pseudomonadati</taxon>
        <taxon>Pseudomonadota</taxon>
        <taxon>Betaproteobacteria</taxon>
        <taxon>Burkholderiales</taxon>
        <taxon>Burkholderiaceae</taxon>
        <taxon>Paraburkholderia</taxon>
    </lineage>
</organism>
<accession>A0ABD5CR67</accession>
<gene>
    <name evidence="2" type="ORF">QF025_005750</name>
</gene>
<evidence type="ECO:0000313" key="3">
    <source>
        <dbReference type="Proteomes" id="UP001245184"/>
    </source>
</evidence>
<feature type="signal peptide" evidence="1">
    <location>
        <begin position="1"/>
        <end position="20"/>
    </location>
</feature>
<dbReference type="Proteomes" id="UP001245184">
    <property type="component" value="Unassembled WGS sequence"/>
</dbReference>
<feature type="chain" id="PRO_5044784558" description="DUF4410 domain-containing protein" evidence="1">
    <location>
        <begin position="21"/>
        <end position="159"/>
    </location>
</feature>
<evidence type="ECO:0000256" key="1">
    <source>
        <dbReference type="SAM" id="SignalP"/>
    </source>
</evidence>
<evidence type="ECO:0008006" key="4">
    <source>
        <dbReference type="Google" id="ProtNLM"/>
    </source>
</evidence>
<dbReference type="AlphaFoldDB" id="A0ABD5CR67"/>